<accession>A0A1M5I992</accession>
<evidence type="ECO:0000313" key="2">
    <source>
        <dbReference type="Proteomes" id="UP000184108"/>
    </source>
</evidence>
<dbReference type="AlphaFoldDB" id="A0A1M5I992"/>
<proteinExistence type="predicted"/>
<dbReference type="EMBL" id="FQVE01000005">
    <property type="protein sequence ID" value="SHG24968.1"/>
    <property type="molecule type" value="Genomic_DNA"/>
</dbReference>
<gene>
    <name evidence="1" type="ORF">SAMN02787073_3791</name>
</gene>
<evidence type="ECO:0000313" key="1">
    <source>
        <dbReference type="EMBL" id="SHG24968.1"/>
    </source>
</evidence>
<reference evidence="2" key="1">
    <citation type="submission" date="2016-11" db="EMBL/GenBank/DDBJ databases">
        <authorList>
            <person name="Varghese N."/>
            <person name="Submissions S."/>
        </authorList>
    </citation>
    <scope>NUCLEOTIDE SEQUENCE [LARGE SCALE GENOMIC DNA]</scope>
    <source>
        <strain evidence="2">YR203</strain>
    </source>
</reference>
<name>A0A1M5I992_9FLAO</name>
<protein>
    <submittedName>
        <fullName evidence="1">Uncharacterized protein</fullName>
    </submittedName>
</protein>
<sequence>MIVNLLIIYNCKSQTTIDYIAFYNEVVPKLNAIIPNKVQFYGQNFSNFSTELHNKNVNITMFFCEPKTDPGTKYYVLKLFLCDVKMLGIASENAYVYPRIIITFQNEIPLSVDGIIQENSAQWNLKSEQFFANMKIEKIDFIGVKGYNVNDFTE</sequence>
<dbReference type="Proteomes" id="UP000184108">
    <property type="component" value="Unassembled WGS sequence"/>
</dbReference>
<organism evidence="1 2">
    <name type="scientific">Chryseobacterium vrystaatense</name>
    <dbReference type="NCBI Taxonomy" id="307480"/>
    <lineage>
        <taxon>Bacteria</taxon>
        <taxon>Pseudomonadati</taxon>
        <taxon>Bacteroidota</taxon>
        <taxon>Flavobacteriia</taxon>
        <taxon>Flavobacteriales</taxon>
        <taxon>Weeksellaceae</taxon>
        <taxon>Chryseobacterium group</taxon>
        <taxon>Chryseobacterium</taxon>
    </lineage>
</organism>